<feature type="chain" id="PRO_5024435250" evidence="1">
    <location>
        <begin position="22"/>
        <end position="207"/>
    </location>
</feature>
<dbReference type="Proteomes" id="UP000327044">
    <property type="component" value="Unassembled WGS sequence"/>
</dbReference>
<keyword evidence="3" id="KW-1185">Reference proteome</keyword>
<accession>A0A5N4B601</accession>
<dbReference type="SMART" id="SM00696">
    <property type="entry name" value="DM9"/>
    <property type="match status" value="1"/>
</dbReference>
<proteinExistence type="predicted"/>
<dbReference type="InParanoid" id="A0A5N4B601"/>
<comment type="caution">
    <text evidence="2">The sequence shown here is derived from an EMBL/GenBank/DDBJ whole genome shotgun (WGS) entry which is preliminary data.</text>
</comment>
<protein>
    <submittedName>
        <fullName evidence="2">Uncharacterized protein</fullName>
    </submittedName>
</protein>
<dbReference type="PANTHER" id="PTHR31649:SF10">
    <property type="entry name" value="IP19903P-RELATED"/>
    <property type="match status" value="1"/>
</dbReference>
<dbReference type="EMBL" id="VVIM01000001">
    <property type="protein sequence ID" value="KAB0805041.1"/>
    <property type="molecule type" value="Genomic_DNA"/>
</dbReference>
<organism evidence="2 3">
    <name type="scientific">Photinus pyralis</name>
    <name type="common">Common eastern firefly</name>
    <name type="synonym">Lampyris pyralis</name>
    <dbReference type="NCBI Taxonomy" id="7054"/>
    <lineage>
        <taxon>Eukaryota</taxon>
        <taxon>Metazoa</taxon>
        <taxon>Ecdysozoa</taxon>
        <taxon>Arthropoda</taxon>
        <taxon>Hexapoda</taxon>
        <taxon>Insecta</taxon>
        <taxon>Pterygota</taxon>
        <taxon>Neoptera</taxon>
        <taxon>Endopterygota</taxon>
        <taxon>Coleoptera</taxon>
        <taxon>Polyphaga</taxon>
        <taxon>Elateriformia</taxon>
        <taxon>Elateroidea</taxon>
        <taxon>Lampyridae</taxon>
        <taxon>Lampyrinae</taxon>
        <taxon>Photinus</taxon>
    </lineage>
</organism>
<dbReference type="OrthoDB" id="2142040at2759"/>
<evidence type="ECO:0000313" key="2">
    <source>
        <dbReference type="EMBL" id="KAB0805041.1"/>
    </source>
</evidence>
<sequence>MSLNKMYLLKVFVSLLALVIIEDISVSCIRRLYCPCVETTTKHEDPSEVLGYYWRDYSGKTPSDAVIGGYDSFGRETYIGQVFKKDYDLLPATFTFDCTSGIATAHGRVLYVDKNMKILCSVEPELMKWVPIKVGELDKLSDCTLVVGGSEDERLLHIGRVKYHGETIIGKVVSGGRGTRGLWIPYSGSSIHFTSYEMLTYNCTKCH</sequence>
<gene>
    <name evidence="2" type="ORF">PPYR_02011</name>
</gene>
<evidence type="ECO:0000256" key="1">
    <source>
        <dbReference type="SAM" id="SignalP"/>
    </source>
</evidence>
<dbReference type="Pfam" id="PF11901">
    <property type="entry name" value="DM9"/>
    <property type="match status" value="1"/>
</dbReference>
<keyword evidence="1" id="KW-0732">Signal</keyword>
<dbReference type="InterPro" id="IPR006616">
    <property type="entry name" value="DM9_repeat"/>
</dbReference>
<evidence type="ECO:0000313" key="3">
    <source>
        <dbReference type="Proteomes" id="UP000327044"/>
    </source>
</evidence>
<reference evidence="2 3" key="1">
    <citation type="journal article" date="2018" name="Elife">
        <title>Firefly genomes illuminate parallel origins of bioluminescence in beetles.</title>
        <authorList>
            <person name="Fallon T.R."/>
            <person name="Lower S.E."/>
            <person name="Chang C.H."/>
            <person name="Bessho-Uehara M."/>
            <person name="Martin G.J."/>
            <person name="Bewick A.J."/>
            <person name="Behringer M."/>
            <person name="Debat H.J."/>
            <person name="Wong I."/>
            <person name="Day J.C."/>
            <person name="Suvorov A."/>
            <person name="Silva C.J."/>
            <person name="Stanger-Hall K.F."/>
            <person name="Hall D.W."/>
            <person name="Schmitz R.J."/>
            <person name="Nelson D.R."/>
            <person name="Lewis S.M."/>
            <person name="Shigenobu S."/>
            <person name="Bybee S.M."/>
            <person name="Larracuente A.M."/>
            <person name="Oba Y."/>
            <person name="Weng J.K."/>
        </authorList>
    </citation>
    <scope>NUCLEOTIDE SEQUENCE [LARGE SCALE GENOMIC DNA]</scope>
    <source>
        <strain evidence="2">1611_PpyrPB1</strain>
        <tissue evidence="2">Whole body</tissue>
    </source>
</reference>
<feature type="signal peptide" evidence="1">
    <location>
        <begin position="1"/>
        <end position="21"/>
    </location>
</feature>
<dbReference type="PANTHER" id="PTHR31649">
    <property type="entry name" value="AGAP009604-PA"/>
    <property type="match status" value="1"/>
</dbReference>
<name>A0A5N4B601_PHOPY</name>
<dbReference type="AlphaFoldDB" id="A0A5N4B601"/>